<dbReference type="PANTHER" id="PTHR34139:SF1">
    <property type="entry name" value="RNASE MJ1380-RELATED"/>
    <property type="match status" value="1"/>
</dbReference>
<protein>
    <submittedName>
        <fullName evidence="7">DUF86 domain-containing protein</fullName>
    </submittedName>
</protein>
<gene>
    <name evidence="7" type="ORF">ENR15_13525</name>
</gene>
<keyword evidence="4" id="KW-0547">Nucleotide-binding</keyword>
<dbReference type="Gene3D" id="1.20.120.580">
    <property type="entry name" value="bsu32300-like"/>
    <property type="match status" value="1"/>
</dbReference>
<dbReference type="GO" id="GO:0110001">
    <property type="term" value="C:toxin-antitoxin complex"/>
    <property type="evidence" value="ECO:0007669"/>
    <property type="project" value="InterPro"/>
</dbReference>
<reference evidence="7" key="1">
    <citation type="journal article" date="2020" name="mSystems">
        <title>Genome- and Community-Level Interaction Insights into Carbon Utilization and Element Cycling Functions of Hydrothermarchaeota in Hydrothermal Sediment.</title>
        <authorList>
            <person name="Zhou Z."/>
            <person name="Liu Y."/>
            <person name="Xu W."/>
            <person name="Pan J."/>
            <person name="Luo Z.H."/>
            <person name="Li M."/>
        </authorList>
    </citation>
    <scope>NUCLEOTIDE SEQUENCE [LARGE SCALE GENOMIC DNA]</scope>
    <source>
        <strain evidence="7">SpSt-374</strain>
    </source>
</reference>
<keyword evidence="1" id="KW-0597">Phosphoprotein</keyword>
<evidence type="ECO:0000256" key="5">
    <source>
        <dbReference type="ARBA" id="ARBA00022801"/>
    </source>
</evidence>
<evidence type="ECO:0000256" key="6">
    <source>
        <dbReference type="ARBA" id="ARBA00024207"/>
    </source>
</evidence>
<dbReference type="AlphaFoldDB" id="A0A7C3VR13"/>
<evidence type="ECO:0000256" key="3">
    <source>
        <dbReference type="ARBA" id="ARBA00022722"/>
    </source>
</evidence>
<evidence type="ECO:0000256" key="2">
    <source>
        <dbReference type="ARBA" id="ARBA00022649"/>
    </source>
</evidence>
<evidence type="ECO:0000313" key="7">
    <source>
        <dbReference type="EMBL" id="HGG01631.1"/>
    </source>
</evidence>
<dbReference type="EMBL" id="DSPX01000133">
    <property type="protein sequence ID" value="HGG01631.1"/>
    <property type="molecule type" value="Genomic_DNA"/>
</dbReference>
<evidence type="ECO:0000256" key="4">
    <source>
        <dbReference type="ARBA" id="ARBA00022741"/>
    </source>
</evidence>
<dbReference type="PANTHER" id="PTHR34139">
    <property type="entry name" value="UPF0331 PROTEIN MJ0127"/>
    <property type="match status" value="1"/>
</dbReference>
<dbReference type="GO" id="GO:0016787">
    <property type="term" value="F:hydrolase activity"/>
    <property type="evidence" value="ECO:0007669"/>
    <property type="project" value="UniProtKB-KW"/>
</dbReference>
<dbReference type="InterPro" id="IPR037038">
    <property type="entry name" value="HepT-like_sf"/>
</dbReference>
<keyword evidence="5" id="KW-0378">Hydrolase</keyword>
<evidence type="ECO:0000256" key="1">
    <source>
        <dbReference type="ARBA" id="ARBA00022553"/>
    </source>
</evidence>
<accession>A0A7C3VR13</accession>
<sequence>MRRTPERLQDILDAIEAIQRYTHQGKSAFENQELIQVWVLHHLAIIGEAVNALPAELLEKKPEMPWAQIIGLRNRLIHEYFRIDPEIIWSIATEDLPPLQIVISRMLVEIDSRLS</sequence>
<keyword evidence="2" id="KW-1277">Toxin-antitoxin system</keyword>
<proteinExistence type="inferred from homology"/>
<dbReference type="GO" id="GO:0004540">
    <property type="term" value="F:RNA nuclease activity"/>
    <property type="evidence" value="ECO:0007669"/>
    <property type="project" value="InterPro"/>
</dbReference>
<name>A0A7C3VR13_9CYAN</name>
<keyword evidence="3" id="KW-0540">Nuclease</keyword>
<organism evidence="7">
    <name type="scientific">Planktothricoides sp. SpSt-374</name>
    <dbReference type="NCBI Taxonomy" id="2282167"/>
    <lineage>
        <taxon>Bacteria</taxon>
        <taxon>Bacillati</taxon>
        <taxon>Cyanobacteriota</taxon>
        <taxon>Cyanophyceae</taxon>
        <taxon>Oscillatoriophycideae</taxon>
        <taxon>Oscillatoriales</taxon>
        <taxon>Oscillatoriaceae</taxon>
        <taxon>Planktothricoides</taxon>
    </lineage>
</organism>
<dbReference type="InterPro" id="IPR008201">
    <property type="entry name" value="HepT-like"/>
</dbReference>
<dbReference type="GO" id="GO:0000166">
    <property type="term" value="F:nucleotide binding"/>
    <property type="evidence" value="ECO:0007669"/>
    <property type="project" value="UniProtKB-KW"/>
</dbReference>
<comment type="similarity">
    <text evidence="6">Belongs to the HepT RNase toxin family.</text>
</comment>
<dbReference type="InterPro" id="IPR051813">
    <property type="entry name" value="HepT_RNase_toxin"/>
</dbReference>
<dbReference type="Pfam" id="PF01934">
    <property type="entry name" value="HepT-like"/>
    <property type="match status" value="1"/>
</dbReference>
<comment type="caution">
    <text evidence="7">The sequence shown here is derived from an EMBL/GenBank/DDBJ whole genome shotgun (WGS) entry which is preliminary data.</text>
</comment>